<keyword evidence="3" id="KW-1185">Reference proteome</keyword>
<evidence type="ECO:0000313" key="2">
    <source>
        <dbReference type="EMBL" id="CAJ1938693.1"/>
    </source>
</evidence>
<feature type="compositionally biased region" description="Polar residues" evidence="1">
    <location>
        <begin position="1"/>
        <end position="11"/>
    </location>
</feature>
<proteinExistence type="predicted"/>
<sequence>MGVSTANSSKYTPKASADDESLDSATTSAGKTEKLGLQTSQNHSHSGAKQTFRRPASPALRKPALVSSSPSASCHIRHRYLSKLGLAGSSSSPTKAQINTSNKIQEKVIGILKTKNSKPKAAPLTAPSVSFKTLVSIRCIPDRNQYDNRQDLWIQKEEFEELFHRNCMEYAADGWNWENATEESEFLLYENELVHPVHFQGQTCNMQRQFLMTMYAQRESDV</sequence>
<reference evidence="2" key="1">
    <citation type="submission" date="2023-08" db="EMBL/GenBank/DDBJ databases">
        <authorList>
            <person name="Audoor S."/>
            <person name="Bilcke G."/>
        </authorList>
    </citation>
    <scope>NUCLEOTIDE SEQUENCE</scope>
</reference>
<organism evidence="2 3">
    <name type="scientific">Cylindrotheca closterium</name>
    <dbReference type="NCBI Taxonomy" id="2856"/>
    <lineage>
        <taxon>Eukaryota</taxon>
        <taxon>Sar</taxon>
        <taxon>Stramenopiles</taxon>
        <taxon>Ochrophyta</taxon>
        <taxon>Bacillariophyta</taxon>
        <taxon>Bacillariophyceae</taxon>
        <taxon>Bacillariophycidae</taxon>
        <taxon>Bacillariales</taxon>
        <taxon>Bacillariaceae</taxon>
        <taxon>Cylindrotheca</taxon>
    </lineage>
</organism>
<accession>A0AAD2CLG4</accession>
<feature type="region of interest" description="Disordered" evidence="1">
    <location>
        <begin position="1"/>
        <end position="71"/>
    </location>
</feature>
<dbReference type="AlphaFoldDB" id="A0AAD2CLG4"/>
<dbReference type="EMBL" id="CAKOGP040000757">
    <property type="protein sequence ID" value="CAJ1938693.1"/>
    <property type="molecule type" value="Genomic_DNA"/>
</dbReference>
<protein>
    <submittedName>
        <fullName evidence="2">Uncharacterized protein</fullName>
    </submittedName>
</protein>
<evidence type="ECO:0000256" key="1">
    <source>
        <dbReference type="SAM" id="MobiDB-lite"/>
    </source>
</evidence>
<name>A0AAD2CLG4_9STRA</name>
<feature type="compositionally biased region" description="Polar residues" evidence="1">
    <location>
        <begin position="37"/>
        <end position="49"/>
    </location>
</feature>
<dbReference type="Proteomes" id="UP001295423">
    <property type="component" value="Unassembled WGS sequence"/>
</dbReference>
<gene>
    <name evidence="2" type="ORF">CYCCA115_LOCUS6236</name>
</gene>
<comment type="caution">
    <text evidence="2">The sequence shown here is derived from an EMBL/GenBank/DDBJ whole genome shotgun (WGS) entry which is preliminary data.</text>
</comment>
<evidence type="ECO:0000313" key="3">
    <source>
        <dbReference type="Proteomes" id="UP001295423"/>
    </source>
</evidence>